<reference evidence="2" key="1">
    <citation type="journal article" date="2013" name="Int. J. Syst. Evol. Microbiol.">
        <title>Polycladomyces abyssicola gen. nov., sp. nov., a thermophilic filamentous bacterium isolated from hemipelagic sediment.</title>
        <authorList>
            <person name="Tsubouchi T."/>
            <person name="Shimane Y."/>
            <person name="Mori K."/>
            <person name="Usui K."/>
            <person name="Hiraki T."/>
            <person name="Tame A."/>
            <person name="Uematsu K."/>
            <person name="Maruyama T."/>
            <person name="Hatada Y."/>
        </authorList>
    </citation>
    <scope>NUCLEOTIDE SEQUENCE</scope>
    <source>
        <strain evidence="2">JIR-001</strain>
    </source>
</reference>
<gene>
    <name evidence="2" type="ORF">JIR001_16750</name>
</gene>
<protein>
    <recommendedName>
        <fullName evidence="1">Transposase IS30-like HTH domain-containing protein</fullName>
    </recommendedName>
</protein>
<keyword evidence="3" id="KW-1185">Reference proteome</keyword>
<sequence>MGKRGKKIDDKTREEIRAYYAACGSKKETARKFGVSPSTVKRVRR</sequence>
<dbReference type="Gene3D" id="1.10.10.60">
    <property type="entry name" value="Homeodomain-like"/>
    <property type="match status" value="1"/>
</dbReference>
<dbReference type="Proteomes" id="UP000677436">
    <property type="component" value="Chromosome"/>
</dbReference>
<dbReference type="RefSeq" id="WP_212772313.1">
    <property type="nucleotide sequence ID" value="NZ_AP024601.1"/>
</dbReference>
<dbReference type="KEGG" id="pabs:JIR001_16750"/>
<reference evidence="2" key="2">
    <citation type="journal article" date="2021" name="Microbiol. Resour. Announc.">
        <title>Complete Genome Sequence of Polycladomyces abyssicola JIR-001T, Isolated from Hemipelagic Sediment in Deep Seawater.</title>
        <authorList>
            <person name="Tsubouchi T."/>
            <person name="Kaneko Y."/>
        </authorList>
    </citation>
    <scope>NUCLEOTIDE SEQUENCE</scope>
    <source>
        <strain evidence="2">JIR-001</strain>
    </source>
</reference>
<evidence type="ECO:0000259" key="1">
    <source>
        <dbReference type="Pfam" id="PF13936"/>
    </source>
</evidence>
<dbReference type="EMBL" id="AP024601">
    <property type="protein sequence ID" value="BCU81892.1"/>
    <property type="molecule type" value="Genomic_DNA"/>
</dbReference>
<evidence type="ECO:0000313" key="2">
    <source>
        <dbReference type="EMBL" id="BCU81892.1"/>
    </source>
</evidence>
<name>A0A8D5UH75_9BACL</name>
<feature type="domain" description="Transposase IS30-like HTH" evidence="1">
    <location>
        <begin position="4"/>
        <end position="43"/>
    </location>
</feature>
<dbReference type="AlphaFoldDB" id="A0A8D5UH75"/>
<organism evidence="2 3">
    <name type="scientific">Polycladomyces abyssicola</name>
    <dbReference type="NCBI Taxonomy" id="1125966"/>
    <lineage>
        <taxon>Bacteria</taxon>
        <taxon>Bacillati</taxon>
        <taxon>Bacillota</taxon>
        <taxon>Bacilli</taxon>
        <taxon>Bacillales</taxon>
        <taxon>Thermoactinomycetaceae</taxon>
        <taxon>Polycladomyces</taxon>
    </lineage>
</organism>
<dbReference type="InterPro" id="IPR025246">
    <property type="entry name" value="IS30-like_HTH"/>
</dbReference>
<evidence type="ECO:0000313" key="3">
    <source>
        <dbReference type="Proteomes" id="UP000677436"/>
    </source>
</evidence>
<dbReference type="Pfam" id="PF13936">
    <property type="entry name" value="HTH_38"/>
    <property type="match status" value="1"/>
</dbReference>
<proteinExistence type="predicted"/>
<accession>A0A8D5UH75</accession>